<dbReference type="EMBL" id="CP001159">
    <property type="protein sequence ID" value="ACI64212.1"/>
    <property type="molecule type" value="Genomic_DNA"/>
</dbReference>
<feature type="compositionally biased region" description="Basic and acidic residues" evidence="1">
    <location>
        <begin position="339"/>
        <end position="354"/>
    </location>
</feature>
<protein>
    <submittedName>
        <fullName evidence="2">Uncharacterized protein</fullName>
    </submittedName>
</protein>
<feature type="compositionally biased region" description="Low complexity" evidence="1">
    <location>
        <begin position="187"/>
        <end position="201"/>
    </location>
</feature>
<accession>B5YM97</accession>
<feature type="compositionally biased region" description="Basic and acidic residues" evidence="1">
    <location>
        <begin position="250"/>
        <end position="264"/>
    </location>
</feature>
<feature type="compositionally biased region" description="Basic and acidic residues" evidence="1">
    <location>
        <begin position="318"/>
        <end position="330"/>
    </location>
</feature>
<name>B5YM97_THAPS</name>
<gene>
    <name evidence="2" type="ORF">THAPS_25442</name>
</gene>
<feature type="compositionally biased region" description="Basic residues" evidence="1">
    <location>
        <begin position="265"/>
        <end position="294"/>
    </location>
</feature>
<reference evidence="2 3" key="1">
    <citation type="journal article" date="2004" name="Science">
        <title>The genome of the diatom Thalassiosira pseudonana: ecology, evolution, and metabolism.</title>
        <authorList>
            <person name="Armbrust E.V."/>
            <person name="Berges J.A."/>
            <person name="Bowler C."/>
            <person name="Green B.R."/>
            <person name="Martinez D."/>
            <person name="Putnam N.H."/>
            <person name="Zhou S."/>
            <person name="Allen A.E."/>
            <person name="Apt K.E."/>
            <person name="Bechner M."/>
            <person name="Brzezinski M.A."/>
            <person name="Chaal B.K."/>
            <person name="Chiovitti A."/>
            <person name="Davis A.K."/>
            <person name="Demarest M.S."/>
            <person name="Detter J.C."/>
            <person name="Glavina T."/>
            <person name="Goodstein D."/>
            <person name="Hadi M.Z."/>
            <person name="Hellsten U."/>
            <person name="Hildebrand M."/>
            <person name="Jenkins B.D."/>
            <person name="Jurka J."/>
            <person name="Kapitonov V.V."/>
            <person name="Kroger N."/>
            <person name="Lau W.W."/>
            <person name="Lane T.W."/>
            <person name="Larimer F.W."/>
            <person name="Lippmeier J.C."/>
            <person name="Lucas S."/>
            <person name="Medina M."/>
            <person name="Montsant A."/>
            <person name="Obornik M."/>
            <person name="Parker M.S."/>
            <person name="Palenik B."/>
            <person name="Pazour G.J."/>
            <person name="Richardson P.M."/>
            <person name="Rynearson T.A."/>
            <person name="Saito M.A."/>
            <person name="Schwartz D.C."/>
            <person name="Thamatrakoln K."/>
            <person name="Valentin K."/>
            <person name="Vardi A."/>
            <person name="Wilkerson F.P."/>
            <person name="Rokhsar D.S."/>
        </authorList>
    </citation>
    <scope>NUCLEOTIDE SEQUENCE [LARGE SCALE GENOMIC DNA]</scope>
    <source>
        <strain evidence="2 3">CCMP1335</strain>
    </source>
</reference>
<dbReference type="Proteomes" id="UP000001449">
    <property type="component" value="Chromosome 18"/>
</dbReference>
<reference evidence="2 3" key="2">
    <citation type="journal article" date="2008" name="Nature">
        <title>The Phaeodactylum genome reveals the evolutionary history of diatom genomes.</title>
        <authorList>
            <person name="Bowler C."/>
            <person name="Allen A.E."/>
            <person name="Badger J.H."/>
            <person name="Grimwood J."/>
            <person name="Jabbari K."/>
            <person name="Kuo A."/>
            <person name="Maheswari U."/>
            <person name="Martens C."/>
            <person name="Maumus F."/>
            <person name="Otillar R.P."/>
            <person name="Rayko E."/>
            <person name="Salamov A."/>
            <person name="Vandepoele K."/>
            <person name="Beszteri B."/>
            <person name="Gruber A."/>
            <person name="Heijde M."/>
            <person name="Katinka M."/>
            <person name="Mock T."/>
            <person name="Valentin K."/>
            <person name="Verret F."/>
            <person name="Berges J.A."/>
            <person name="Brownlee C."/>
            <person name="Cadoret J.P."/>
            <person name="Chiovitti A."/>
            <person name="Choi C.J."/>
            <person name="Coesel S."/>
            <person name="De Martino A."/>
            <person name="Detter J.C."/>
            <person name="Durkin C."/>
            <person name="Falciatore A."/>
            <person name="Fournet J."/>
            <person name="Haruta M."/>
            <person name="Huysman M.J."/>
            <person name="Jenkins B.D."/>
            <person name="Jiroutova K."/>
            <person name="Jorgensen R.E."/>
            <person name="Joubert Y."/>
            <person name="Kaplan A."/>
            <person name="Kroger N."/>
            <person name="Kroth P.G."/>
            <person name="La Roche J."/>
            <person name="Lindquist E."/>
            <person name="Lommer M."/>
            <person name="Martin-Jezequel V."/>
            <person name="Lopez P.J."/>
            <person name="Lucas S."/>
            <person name="Mangogna M."/>
            <person name="McGinnis K."/>
            <person name="Medlin L.K."/>
            <person name="Montsant A."/>
            <person name="Oudot-Le Secq M.P."/>
            <person name="Napoli C."/>
            <person name="Obornik M."/>
            <person name="Parker M.S."/>
            <person name="Petit J.L."/>
            <person name="Porcel B.M."/>
            <person name="Poulsen N."/>
            <person name="Robison M."/>
            <person name="Rychlewski L."/>
            <person name="Rynearson T.A."/>
            <person name="Schmutz J."/>
            <person name="Shapiro H."/>
            <person name="Siaut M."/>
            <person name="Stanley M."/>
            <person name="Sussman M.R."/>
            <person name="Taylor A.R."/>
            <person name="Vardi A."/>
            <person name="von Dassow P."/>
            <person name="Vyverman W."/>
            <person name="Willis A."/>
            <person name="Wyrwicz L.S."/>
            <person name="Rokhsar D.S."/>
            <person name="Weissenbach J."/>
            <person name="Armbrust E.V."/>
            <person name="Green B.R."/>
            <person name="Van de Peer Y."/>
            <person name="Grigoriev I.V."/>
        </authorList>
    </citation>
    <scope>NUCLEOTIDE SEQUENCE [LARGE SCALE GENOMIC DNA]</scope>
    <source>
        <strain evidence="2 3">CCMP1335</strain>
    </source>
</reference>
<evidence type="ECO:0000256" key="1">
    <source>
        <dbReference type="SAM" id="MobiDB-lite"/>
    </source>
</evidence>
<feature type="compositionally biased region" description="Basic and acidic residues" evidence="1">
    <location>
        <begin position="164"/>
        <end position="184"/>
    </location>
</feature>
<feature type="region of interest" description="Disordered" evidence="1">
    <location>
        <begin position="159"/>
        <end position="209"/>
    </location>
</feature>
<feature type="region of interest" description="Disordered" evidence="1">
    <location>
        <begin position="250"/>
        <end position="398"/>
    </location>
</feature>
<evidence type="ECO:0000313" key="2">
    <source>
        <dbReference type="EMBL" id="ACI64212.1"/>
    </source>
</evidence>
<keyword evidence="3" id="KW-1185">Reference proteome</keyword>
<feature type="compositionally biased region" description="Basic residues" evidence="1">
    <location>
        <begin position="356"/>
        <end position="365"/>
    </location>
</feature>
<dbReference type="eggNOG" id="ENOG502T9WU">
    <property type="taxonomic scope" value="Eukaryota"/>
</dbReference>
<dbReference type="KEGG" id="tps:THAPS_25442"/>
<proteinExistence type="predicted"/>
<dbReference type="AlphaFoldDB" id="B5YM97"/>
<dbReference type="PaxDb" id="35128-Thaps25442"/>
<dbReference type="RefSeq" id="XP_002295495.1">
    <property type="nucleotide sequence ID" value="XM_002295459.1"/>
</dbReference>
<dbReference type="GeneID" id="7450911"/>
<dbReference type="HOGENOM" id="CLU_289788_0_0_1"/>
<organism evidence="2 3">
    <name type="scientific">Thalassiosira pseudonana</name>
    <name type="common">Marine diatom</name>
    <name type="synonym">Cyclotella nana</name>
    <dbReference type="NCBI Taxonomy" id="35128"/>
    <lineage>
        <taxon>Eukaryota</taxon>
        <taxon>Sar</taxon>
        <taxon>Stramenopiles</taxon>
        <taxon>Ochrophyta</taxon>
        <taxon>Bacillariophyta</taxon>
        <taxon>Coscinodiscophyceae</taxon>
        <taxon>Thalassiosirophycidae</taxon>
        <taxon>Thalassiosirales</taxon>
        <taxon>Thalassiosiraceae</taxon>
        <taxon>Thalassiosira</taxon>
    </lineage>
</organism>
<feature type="region of interest" description="Disordered" evidence="1">
    <location>
        <begin position="419"/>
        <end position="472"/>
    </location>
</feature>
<evidence type="ECO:0000313" key="3">
    <source>
        <dbReference type="Proteomes" id="UP000001449"/>
    </source>
</evidence>
<dbReference type="InParanoid" id="B5YM97"/>
<sequence length="1058" mass="122016">MPIIKANPHIVDSIYFTKDGKHSPIIIGGIVMNTDPIKTMQTWTELHVVVRLRLRCRTRLMNRQLNHSIAIGNSVAVNLFLGQPFIKGLECIYHSHSNAVTAQFVEKVRVVALVFAWYLTGDSRRSNVSVPPNVHLAHHYRHQLTSQETSAPTMKKLFTRKRSQQREQQRKQEENMRNEIDVLHGRSATSDTAAALTSTSSGRDSKSADLSHGLGIASLDINGSSITNAEAQQHHEHDLINDNLKSAEEEYYERENGHDVAIGEKKKKSSRKHHKKHKHHSKEGRSYRAHRSSHRRGDCHDNEEEIAAAERRSRRHKSQEEEDRRPKEQISEQNCAAGDLRKRGDYNDDGEQRQRMTTKPHKYNKKISCEQEEEKQEELPHEEVQSSDDDDEQEKQRQIQQQNLIDLHMAQYLRASRQIPGNFDPSQLDYNSQEENDDNSNTSSSNIFDEYDPTAPLSQFEQSERKRNIIRSQSSRFSDTKIKINAWHQKYTLRKALDLAEKSPEMEWLTSFYRCDPRWQIMKFFDEVAREGGEAKVDEDLGASPLARLFNKANVFTVWRPTSEEAIKNMMLGIATGKGLDIKGKSAKKGNISSYVPFIQIYEEQHKEHVRAYIKDGRTIRLFYQSESSRDEAHEMILDVKDFMLFAAEDAMRVLSDEYADPAEQELAMRHLMYDDTNLGVTVIDTYADSTPPVFGLDITERLFWESYVMMQDCSRKSGTEWDIGRGSELAFMDMNFKAIRHEPGPDEPRAVVYQMSDSCPMEPRTLLMAYEEHNKVKPVVSDFDCFLLGSRGVKYEYPIPDDQVELVKWSVDNIREVLDERAASNSKKGWMETWFSVLKKAAMKGYYPKTPKYGNGDPKSYQIIEVAVSRLQESGCVRHGAECFNWFFPQEIDDKLLVISDTLPGNVKWKRVDVQELQSILCDKIDEGFTFALNPKWVLCDPGWRRVYDKLMGSNKPNVQDSINCWLPPETGLRQQIDEISARHPHGFGGLEGAREETEGTEVMDTMEDQLQRYMVRQRAWRKLRLALYWIRFVREKRAAMAEEEASAAAGLKEEES</sequence>